<reference evidence="3" key="1">
    <citation type="submission" date="2023-09" db="EMBL/GenBank/DDBJ databases">
        <authorList>
            <person name="Li S."/>
            <person name="Li X."/>
            <person name="Zhang C."/>
            <person name="Zhao Z."/>
        </authorList>
    </citation>
    <scope>NUCLEOTIDE SEQUENCE [LARGE SCALE GENOMIC DNA]</scope>
    <source>
        <strain evidence="3">SQ345</strain>
    </source>
</reference>
<dbReference type="PANTHER" id="PTHR39434">
    <property type="match status" value="1"/>
</dbReference>
<evidence type="ECO:0000313" key="3">
    <source>
        <dbReference type="Proteomes" id="UP001248581"/>
    </source>
</evidence>
<dbReference type="RefSeq" id="WP_348387956.1">
    <property type="nucleotide sequence ID" value="NZ_CP134146.1"/>
</dbReference>
<dbReference type="SUPFAM" id="SSF54593">
    <property type="entry name" value="Glyoxalase/Bleomycin resistance protein/Dihydroxybiphenyl dioxygenase"/>
    <property type="match status" value="1"/>
</dbReference>
<proteinExistence type="predicted"/>
<dbReference type="InterPro" id="IPR037523">
    <property type="entry name" value="VOC_core"/>
</dbReference>
<sequence>MQLTPFHIAIQVRDIDEARDFYGAKMGLSEGRSSEHWIDFNMFGHQFVTHLNSQLGKTGKITNISNPVDGHGVPVPHYGVVMNFDDWEIFAKKVSTFIDDFIIEPYVRFKGEPGEQGTMFFSDPSGNALEFKAFKNIEQELFAK</sequence>
<dbReference type="InterPro" id="IPR029068">
    <property type="entry name" value="Glyas_Bleomycin-R_OHBP_Dase"/>
</dbReference>
<evidence type="ECO:0000313" key="2">
    <source>
        <dbReference type="EMBL" id="WNC68802.1"/>
    </source>
</evidence>
<dbReference type="PROSITE" id="PS51819">
    <property type="entry name" value="VOC"/>
    <property type="match status" value="1"/>
</dbReference>
<name>A0ABY9TJ67_9GAMM</name>
<evidence type="ECO:0000259" key="1">
    <source>
        <dbReference type="PROSITE" id="PS51819"/>
    </source>
</evidence>
<accession>A0ABY9TJ67</accession>
<dbReference type="EMBL" id="CP134146">
    <property type="protein sequence ID" value="WNC68802.1"/>
    <property type="molecule type" value="Genomic_DNA"/>
</dbReference>
<dbReference type="InterPro" id="IPR004360">
    <property type="entry name" value="Glyas_Fos-R_dOase_dom"/>
</dbReference>
<gene>
    <name evidence="2" type="ORF">RI845_01310</name>
</gene>
<dbReference type="Pfam" id="PF00903">
    <property type="entry name" value="Glyoxalase"/>
    <property type="match status" value="1"/>
</dbReference>
<dbReference type="Gene3D" id="3.10.180.10">
    <property type="entry name" value="2,3-Dihydroxybiphenyl 1,2-Dioxygenase, domain 1"/>
    <property type="match status" value="1"/>
</dbReference>
<organism evidence="2 3">
    <name type="scientific">Thalassotalea nanhaiensis</name>
    <dbReference type="NCBI Taxonomy" id="3065648"/>
    <lineage>
        <taxon>Bacteria</taxon>
        <taxon>Pseudomonadati</taxon>
        <taxon>Pseudomonadota</taxon>
        <taxon>Gammaproteobacteria</taxon>
        <taxon>Alteromonadales</taxon>
        <taxon>Colwelliaceae</taxon>
        <taxon>Thalassotalea</taxon>
    </lineage>
</organism>
<dbReference type="Proteomes" id="UP001248581">
    <property type="component" value="Chromosome"/>
</dbReference>
<protein>
    <submittedName>
        <fullName evidence="2">VOC family protein</fullName>
    </submittedName>
</protein>
<feature type="domain" description="VOC" evidence="1">
    <location>
        <begin position="4"/>
        <end position="134"/>
    </location>
</feature>
<dbReference type="CDD" id="cd08357">
    <property type="entry name" value="VOC_like"/>
    <property type="match status" value="1"/>
</dbReference>
<dbReference type="PANTHER" id="PTHR39434:SF1">
    <property type="entry name" value="VOC DOMAIN-CONTAINING PROTEIN"/>
    <property type="match status" value="1"/>
</dbReference>
<keyword evidence="3" id="KW-1185">Reference proteome</keyword>